<dbReference type="Proteomes" id="UP000541810">
    <property type="component" value="Unassembled WGS sequence"/>
</dbReference>
<gene>
    <name evidence="1" type="ORF">HNQ40_001994</name>
</gene>
<organism evidence="1 2">
    <name type="scientific">Algisphaera agarilytica</name>
    <dbReference type="NCBI Taxonomy" id="1385975"/>
    <lineage>
        <taxon>Bacteria</taxon>
        <taxon>Pseudomonadati</taxon>
        <taxon>Planctomycetota</taxon>
        <taxon>Phycisphaerae</taxon>
        <taxon>Phycisphaerales</taxon>
        <taxon>Phycisphaeraceae</taxon>
        <taxon>Algisphaera</taxon>
    </lineage>
</organism>
<evidence type="ECO:0008006" key="3">
    <source>
        <dbReference type="Google" id="ProtNLM"/>
    </source>
</evidence>
<dbReference type="PROSITE" id="PS51318">
    <property type="entry name" value="TAT"/>
    <property type="match status" value="1"/>
</dbReference>
<keyword evidence="2" id="KW-1185">Reference proteome</keyword>
<dbReference type="InterPro" id="IPR036922">
    <property type="entry name" value="Rieske_2Fe-2S_sf"/>
</dbReference>
<accession>A0A7X0LLP7</accession>
<evidence type="ECO:0000313" key="2">
    <source>
        <dbReference type="Proteomes" id="UP000541810"/>
    </source>
</evidence>
<name>A0A7X0LLP7_9BACT</name>
<dbReference type="GO" id="GO:0051537">
    <property type="term" value="F:2 iron, 2 sulfur cluster binding"/>
    <property type="evidence" value="ECO:0007669"/>
    <property type="project" value="InterPro"/>
</dbReference>
<sequence>MEDQFTRRWFLRALAVAPLATLPMGCGDPQSAAAATHRSKVSSGSFDIGLPDKYRRNRVYTNFADSHGVYLVSGHKMLVALAAECTSDKHSTSVVRWEPEVGIFRCPICSAKYTRDGLNRGKSQTSRPLERCRIRASGKIYDRDTTLVVDPGKRFRQEDQEWSKHTSFFPLEEIVRSRDEKEKIRLENARIMEKPPLLRHKD</sequence>
<dbReference type="EMBL" id="JACHGY010000001">
    <property type="protein sequence ID" value="MBB6430188.1"/>
    <property type="molecule type" value="Genomic_DNA"/>
</dbReference>
<evidence type="ECO:0000313" key="1">
    <source>
        <dbReference type="EMBL" id="MBB6430188.1"/>
    </source>
</evidence>
<reference evidence="1 2" key="1">
    <citation type="submission" date="2020-08" db="EMBL/GenBank/DDBJ databases">
        <title>Genomic Encyclopedia of Type Strains, Phase IV (KMG-IV): sequencing the most valuable type-strain genomes for metagenomic binning, comparative biology and taxonomic classification.</title>
        <authorList>
            <person name="Goeker M."/>
        </authorList>
    </citation>
    <scope>NUCLEOTIDE SEQUENCE [LARGE SCALE GENOMIC DNA]</scope>
    <source>
        <strain evidence="1 2">DSM 103725</strain>
    </source>
</reference>
<protein>
    <recommendedName>
        <fullName evidence="3">Rieske [2Fe-2S] domain-containing protein</fullName>
    </recommendedName>
</protein>
<dbReference type="InterPro" id="IPR006311">
    <property type="entry name" value="TAT_signal"/>
</dbReference>
<dbReference type="AlphaFoldDB" id="A0A7X0LLP7"/>
<comment type="caution">
    <text evidence="1">The sequence shown here is derived from an EMBL/GenBank/DDBJ whole genome shotgun (WGS) entry which is preliminary data.</text>
</comment>
<dbReference type="Gene3D" id="2.102.10.10">
    <property type="entry name" value="Rieske [2Fe-2S] iron-sulphur domain"/>
    <property type="match status" value="1"/>
</dbReference>
<dbReference type="RefSeq" id="WP_184677722.1">
    <property type="nucleotide sequence ID" value="NZ_JACHGY010000001.1"/>
</dbReference>
<proteinExistence type="predicted"/>